<organism evidence="1">
    <name type="scientific">Anguilla anguilla</name>
    <name type="common">European freshwater eel</name>
    <name type="synonym">Muraena anguilla</name>
    <dbReference type="NCBI Taxonomy" id="7936"/>
    <lineage>
        <taxon>Eukaryota</taxon>
        <taxon>Metazoa</taxon>
        <taxon>Chordata</taxon>
        <taxon>Craniata</taxon>
        <taxon>Vertebrata</taxon>
        <taxon>Euteleostomi</taxon>
        <taxon>Actinopterygii</taxon>
        <taxon>Neopterygii</taxon>
        <taxon>Teleostei</taxon>
        <taxon>Anguilliformes</taxon>
        <taxon>Anguillidae</taxon>
        <taxon>Anguilla</taxon>
    </lineage>
</organism>
<dbReference type="EMBL" id="GBXM01060024">
    <property type="protein sequence ID" value="JAH48553.1"/>
    <property type="molecule type" value="Transcribed_RNA"/>
</dbReference>
<reference evidence="1" key="1">
    <citation type="submission" date="2014-11" db="EMBL/GenBank/DDBJ databases">
        <authorList>
            <person name="Amaro Gonzalez C."/>
        </authorList>
    </citation>
    <scope>NUCLEOTIDE SEQUENCE</scope>
</reference>
<evidence type="ECO:0000313" key="1">
    <source>
        <dbReference type="EMBL" id="JAH48553.1"/>
    </source>
</evidence>
<reference evidence="1" key="2">
    <citation type="journal article" date="2015" name="Fish Shellfish Immunol.">
        <title>Early steps in the European eel (Anguilla anguilla)-Vibrio vulnificus interaction in the gills: Role of the RtxA13 toxin.</title>
        <authorList>
            <person name="Callol A."/>
            <person name="Pajuelo D."/>
            <person name="Ebbesson L."/>
            <person name="Teles M."/>
            <person name="MacKenzie S."/>
            <person name="Amaro C."/>
        </authorList>
    </citation>
    <scope>NUCLEOTIDE SEQUENCE</scope>
</reference>
<dbReference type="AlphaFoldDB" id="A0A0E9T736"/>
<sequence length="40" mass="4732">MLELNTQLRKWGSTVTVYQLCRFPWVLWSPAKQSKDSVMC</sequence>
<protein>
    <submittedName>
        <fullName evidence="1">Uncharacterized protein</fullName>
    </submittedName>
</protein>
<name>A0A0E9T736_ANGAN</name>
<proteinExistence type="predicted"/>
<accession>A0A0E9T736</accession>